<feature type="non-terminal residue" evidence="2">
    <location>
        <position position="257"/>
    </location>
</feature>
<dbReference type="EMBL" id="CATQJA010001274">
    <property type="protein sequence ID" value="CAJ0566560.1"/>
    <property type="molecule type" value="Genomic_DNA"/>
</dbReference>
<gene>
    <name evidence="2" type="ORF">MSPICULIGERA_LOCUS5158</name>
</gene>
<evidence type="ECO:0000313" key="3">
    <source>
        <dbReference type="Proteomes" id="UP001177023"/>
    </source>
</evidence>
<name>A0AA36FTF0_9BILA</name>
<keyword evidence="1" id="KW-0472">Membrane</keyword>
<comment type="caution">
    <text evidence="2">The sequence shown here is derived from an EMBL/GenBank/DDBJ whole genome shotgun (WGS) entry which is preliminary data.</text>
</comment>
<reference evidence="2" key="1">
    <citation type="submission" date="2023-06" db="EMBL/GenBank/DDBJ databases">
        <authorList>
            <person name="Delattre M."/>
        </authorList>
    </citation>
    <scope>NUCLEOTIDE SEQUENCE</scope>
    <source>
        <strain evidence="2">AF72</strain>
    </source>
</reference>
<keyword evidence="1" id="KW-0812">Transmembrane</keyword>
<keyword evidence="1" id="KW-1133">Transmembrane helix</keyword>
<evidence type="ECO:0000256" key="1">
    <source>
        <dbReference type="SAM" id="Phobius"/>
    </source>
</evidence>
<dbReference type="Proteomes" id="UP001177023">
    <property type="component" value="Unassembled WGS sequence"/>
</dbReference>
<proteinExistence type="predicted"/>
<organism evidence="2 3">
    <name type="scientific">Mesorhabditis spiculigera</name>
    <dbReference type="NCBI Taxonomy" id="96644"/>
    <lineage>
        <taxon>Eukaryota</taxon>
        <taxon>Metazoa</taxon>
        <taxon>Ecdysozoa</taxon>
        <taxon>Nematoda</taxon>
        <taxon>Chromadorea</taxon>
        <taxon>Rhabditida</taxon>
        <taxon>Rhabditina</taxon>
        <taxon>Rhabditomorpha</taxon>
        <taxon>Rhabditoidea</taxon>
        <taxon>Rhabditidae</taxon>
        <taxon>Mesorhabditinae</taxon>
        <taxon>Mesorhabditis</taxon>
    </lineage>
</organism>
<protein>
    <submittedName>
        <fullName evidence="2">Uncharacterized protein</fullName>
    </submittedName>
</protein>
<evidence type="ECO:0000313" key="2">
    <source>
        <dbReference type="EMBL" id="CAJ0566560.1"/>
    </source>
</evidence>
<sequence length="257" mass="29528">MRMLVRANPVNLTTEREAATVTLSQAHHAYDSALWDYQYEEMVTSVILKRLPGLRLIEERAVLALWTDKDAIRHANEKPMTAPPSKVPRMAIASRSLERYDGRIVRRLAHLAKEEVDDIYKDYTSDQLQKVVDEYFENTEKELMKKLDDAAATMKAAQEAHSKELGRCYALAQYLKKEARALRRRPPLLFPAALHLLMLILSTPLLLLQCQSSSLLLLMLRSLPKSVPCSRCSPRSEPICLKTRSRTNYLRYLFVTE</sequence>
<feature type="transmembrane region" description="Helical" evidence="1">
    <location>
        <begin position="188"/>
        <end position="208"/>
    </location>
</feature>
<keyword evidence="3" id="KW-1185">Reference proteome</keyword>
<accession>A0AA36FTF0</accession>
<dbReference type="AlphaFoldDB" id="A0AA36FTF0"/>